<organism evidence="2 3">
    <name type="scientific">Thalassotalea fonticola</name>
    <dbReference type="NCBI Taxonomy" id="3065649"/>
    <lineage>
        <taxon>Bacteria</taxon>
        <taxon>Pseudomonadati</taxon>
        <taxon>Pseudomonadota</taxon>
        <taxon>Gammaproteobacteria</taxon>
        <taxon>Alteromonadales</taxon>
        <taxon>Colwelliaceae</taxon>
        <taxon>Thalassotalea</taxon>
    </lineage>
</organism>
<reference evidence="2 3" key="1">
    <citation type="submission" date="2023-09" db="EMBL/GenBank/DDBJ databases">
        <authorList>
            <person name="Qi X."/>
        </authorList>
    </citation>
    <scope>NUCLEOTIDE SEQUENCE [LARGE SCALE GENOMIC DNA]</scope>
    <source>
        <strain evidence="2 3">S1-1</strain>
    </source>
</reference>
<feature type="signal peptide" evidence="1">
    <location>
        <begin position="1"/>
        <end position="25"/>
    </location>
</feature>
<gene>
    <name evidence="2" type="ORF">RI844_10390</name>
</gene>
<dbReference type="Proteomes" id="UP001301442">
    <property type="component" value="Chromosome"/>
</dbReference>
<feature type="chain" id="PRO_5045308646" evidence="1">
    <location>
        <begin position="26"/>
        <end position="120"/>
    </location>
</feature>
<evidence type="ECO:0000313" key="3">
    <source>
        <dbReference type="Proteomes" id="UP001301442"/>
    </source>
</evidence>
<evidence type="ECO:0000313" key="2">
    <source>
        <dbReference type="EMBL" id="WOH35789.1"/>
    </source>
</evidence>
<keyword evidence="3" id="KW-1185">Reference proteome</keyword>
<protein>
    <submittedName>
        <fullName evidence="2">Uncharacterized protein</fullName>
    </submittedName>
</protein>
<sequence length="120" mass="12937">MKFLKVIGTLVLLSSSIIVSHSALAGDKVRDKGRNAEGAPVVFVTSQGLYYDSIALGDLPMHGKFQQLIPTMNGLTTEFGPGEVGHLGGRWWIDLTDDGMMNEGDKFFLCPLLGPGRTTL</sequence>
<proteinExistence type="predicted"/>
<dbReference type="EMBL" id="CP136600">
    <property type="protein sequence ID" value="WOH35789.1"/>
    <property type="molecule type" value="Genomic_DNA"/>
</dbReference>
<evidence type="ECO:0000256" key="1">
    <source>
        <dbReference type="SAM" id="SignalP"/>
    </source>
</evidence>
<name>A0ABZ0GIN8_9GAMM</name>
<keyword evidence="1" id="KW-0732">Signal</keyword>
<accession>A0ABZ0GIN8</accession>
<dbReference type="RefSeq" id="WP_348394606.1">
    <property type="nucleotide sequence ID" value="NZ_CP136600.1"/>
</dbReference>